<organism evidence="1 2">
    <name type="scientific">Sulfurospirillum diekertiae</name>
    <dbReference type="NCBI Taxonomy" id="1854492"/>
    <lineage>
        <taxon>Bacteria</taxon>
        <taxon>Pseudomonadati</taxon>
        <taxon>Campylobacterota</taxon>
        <taxon>Epsilonproteobacteria</taxon>
        <taxon>Campylobacterales</taxon>
        <taxon>Sulfurospirillaceae</taxon>
        <taxon>Sulfurospirillum</taxon>
    </lineage>
</organism>
<protein>
    <submittedName>
        <fullName evidence="1">Uncharacterized protein</fullName>
    </submittedName>
</protein>
<dbReference type="Proteomes" id="UP000502831">
    <property type="component" value="Chromosome"/>
</dbReference>
<dbReference type="EMBL" id="CP039734">
    <property type="protein sequence ID" value="QIR77041.1"/>
    <property type="molecule type" value="Genomic_DNA"/>
</dbReference>
<gene>
    <name evidence="1" type="ORF">FA584_12890</name>
</gene>
<proteinExistence type="predicted"/>
<sequence>MNKSTSVRCVLMLLSIMVWISCGNASEIAQLDEKNVNLIFVVSPDLAYHTSGDIDKNTANLTPQGLNRSLQMATYLKKNLLRSKNATSIYTLAPMTHLQTSHDYPDMTSIGYIQQFALLNQTTLPISETSFYTANTLPIKVSYPEGSVPQNVSVPSSFCTNCSGLDFKNTNGSNDALVSHLIQQNQSGFYIFSAPWETIHAMMQALNVRYGHKLGLPLEYQGSNYLYAISISPKDEAQLMVYDSQLKPSKDYPKLPKKVVKAFCNHTLQPYFNAKRTGGVSDVVVPSNANQNQTVYIVRHAEAHPDKAFKFEDGNYVAAGQWRALELYRALKGKMNPDMVYSIDPAQWYHATGAFNFSYVRPSLTVWPFAIANNLPYFLVSEFQLMTKATDVPTAQKTSDFFFTGGKFSNKTILLAWESGHIRPLLKYLLDSYGGTNVTELDIDLPNTGWPGNDYDTIWRVKLDHQGNLIVDNVLCEGIESNRLPSTAPIF</sequence>
<dbReference type="RefSeq" id="WP_167750473.1">
    <property type="nucleotide sequence ID" value="NZ_CP039734.2"/>
</dbReference>
<evidence type="ECO:0000313" key="2">
    <source>
        <dbReference type="Proteomes" id="UP000502831"/>
    </source>
</evidence>
<name>A0A6G9VVS8_9BACT</name>
<dbReference type="PROSITE" id="PS51257">
    <property type="entry name" value="PROKAR_LIPOPROTEIN"/>
    <property type="match status" value="1"/>
</dbReference>
<dbReference type="AlphaFoldDB" id="A0A6G9VVS8"/>
<reference evidence="1 2" key="1">
    <citation type="journal article" date="2017" name="Environ. Sci. Technol.">
        <title>Organohalide Respiration with Chlorinated Ethenes under Low pH Conditions.</title>
        <authorList>
            <person name="Yang Y."/>
            <person name="Capiro N.L."/>
            <person name="Marcet T.F."/>
            <person name="Yan J."/>
            <person name="Pennell K.D."/>
            <person name="Loffler F.E."/>
        </authorList>
    </citation>
    <scope>NUCLEOTIDE SEQUENCE [LARGE SCALE GENOMIC DNA]</scope>
    <source>
        <strain evidence="1 2">ACSDCE</strain>
    </source>
</reference>
<evidence type="ECO:0000313" key="1">
    <source>
        <dbReference type="EMBL" id="QIR77041.1"/>
    </source>
</evidence>
<accession>A0A6G9VVS8</accession>